<feature type="compositionally biased region" description="Basic and acidic residues" evidence="1">
    <location>
        <begin position="143"/>
        <end position="159"/>
    </location>
</feature>
<feature type="region of interest" description="Disordered" evidence="1">
    <location>
        <begin position="143"/>
        <end position="168"/>
    </location>
</feature>
<protein>
    <submittedName>
        <fullName evidence="2">Uncharacterized protein</fullName>
    </submittedName>
</protein>
<evidence type="ECO:0000313" key="2">
    <source>
        <dbReference type="EnsemblMetazoa" id="XP_019768602.1"/>
    </source>
</evidence>
<accession>A0AAR5Q5V3</accession>
<evidence type="ECO:0000256" key="1">
    <source>
        <dbReference type="SAM" id="MobiDB-lite"/>
    </source>
</evidence>
<dbReference type="Proteomes" id="UP000019118">
    <property type="component" value="Unassembled WGS sequence"/>
</dbReference>
<sequence length="168" mass="19070">MARCLASPNKVRMCRLGSKLFSTKLEQQRLTEEISQEMEDDEQTVTPAIRYNVCRDRTSCTAQKYQFPRSTQDELPKGDGMENLTLASLEQSMFDGNSSNLLPSAGYRQFEASSTYKNLVLPLKASKLSDPFPAPVKIMRSHTVSDQEKAEQMMAERRIPKSINKKKI</sequence>
<name>A0AAR5Q5V3_DENPD</name>
<dbReference type="AlphaFoldDB" id="A0AAR5Q5V3"/>
<keyword evidence="3" id="KW-1185">Reference proteome</keyword>
<reference evidence="3" key="1">
    <citation type="journal article" date="2013" name="Genome Biol.">
        <title>Draft genome of the mountain pine beetle, Dendroctonus ponderosae Hopkins, a major forest pest.</title>
        <authorList>
            <person name="Keeling C.I."/>
            <person name="Yuen M.M."/>
            <person name="Liao N.Y."/>
            <person name="Docking T.R."/>
            <person name="Chan S.K."/>
            <person name="Taylor G.A."/>
            <person name="Palmquist D.L."/>
            <person name="Jackman S.D."/>
            <person name="Nguyen A."/>
            <person name="Li M."/>
            <person name="Henderson H."/>
            <person name="Janes J.K."/>
            <person name="Zhao Y."/>
            <person name="Pandoh P."/>
            <person name="Moore R."/>
            <person name="Sperling F.A."/>
            <person name="Huber D.P."/>
            <person name="Birol I."/>
            <person name="Jones S.J."/>
            <person name="Bohlmann J."/>
        </authorList>
    </citation>
    <scope>NUCLEOTIDE SEQUENCE</scope>
</reference>
<dbReference type="EnsemblMetazoa" id="XM_019913043.1">
    <property type="protein sequence ID" value="XP_019768602.1"/>
    <property type="gene ID" value="LOC109543360"/>
</dbReference>
<evidence type="ECO:0000313" key="3">
    <source>
        <dbReference type="Proteomes" id="UP000019118"/>
    </source>
</evidence>
<reference evidence="2" key="2">
    <citation type="submission" date="2024-08" db="UniProtKB">
        <authorList>
            <consortium name="EnsemblMetazoa"/>
        </authorList>
    </citation>
    <scope>IDENTIFICATION</scope>
</reference>
<proteinExistence type="predicted"/>
<organism evidence="2 3">
    <name type="scientific">Dendroctonus ponderosae</name>
    <name type="common">Mountain pine beetle</name>
    <dbReference type="NCBI Taxonomy" id="77166"/>
    <lineage>
        <taxon>Eukaryota</taxon>
        <taxon>Metazoa</taxon>
        <taxon>Ecdysozoa</taxon>
        <taxon>Arthropoda</taxon>
        <taxon>Hexapoda</taxon>
        <taxon>Insecta</taxon>
        <taxon>Pterygota</taxon>
        <taxon>Neoptera</taxon>
        <taxon>Endopterygota</taxon>
        <taxon>Coleoptera</taxon>
        <taxon>Polyphaga</taxon>
        <taxon>Cucujiformia</taxon>
        <taxon>Curculionidae</taxon>
        <taxon>Scolytinae</taxon>
        <taxon>Dendroctonus</taxon>
    </lineage>
</organism>